<gene>
    <name evidence="1" type="ORF">B0T20DRAFT_467820</name>
</gene>
<dbReference type="Proteomes" id="UP001281003">
    <property type="component" value="Unassembled WGS sequence"/>
</dbReference>
<reference evidence="1" key="2">
    <citation type="submission" date="2023-07" db="EMBL/GenBank/DDBJ databases">
        <authorList>
            <consortium name="Lawrence Berkeley National Laboratory"/>
            <person name="Haridas S."/>
            <person name="Hensen N."/>
            <person name="Bonometti L."/>
            <person name="Westerberg I."/>
            <person name="Brannstrom I.O."/>
            <person name="Guillou S."/>
            <person name="Cros-Aarteil S."/>
            <person name="Calhoun S."/>
            <person name="Kuo A."/>
            <person name="Mondo S."/>
            <person name="Pangilinan J."/>
            <person name="Riley R."/>
            <person name="LaButti K."/>
            <person name="Andreopoulos B."/>
            <person name="Lipzen A."/>
            <person name="Chen C."/>
            <person name="Yanf M."/>
            <person name="Daum C."/>
            <person name="Ng V."/>
            <person name="Clum A."/>
            <person name="Steindorff A."/>
            <person name="Ohm R."/>
            <person name="Martin F."/>
            <person name="Silar P."/>
            <person name="Natvig D."/>
            <person name="Lalanne C."/>
            <person name="Gautier V."/>
            <person name="Ament-velasquez S.L."/>
            <person name="Kruys A."/>
            <person name="Hutchinson M.I."/>
            <person name="Powell A.J."/>
            <person name="Barry K."/>
            <person name="Miller A.N."/>
            <person name="Grigoriev I.V."/>
            <person name="Debuchy R."/>
            <person name="Gladieux P."/>
            <person name="Thoren M.H."/>
            <person name="Johannesson H."/>
        </authorList>
    </citation>
    <scope>NUCLEOTIDE SEQUENCE</scope>
    <source>
        <strain evidence="1">FGSC 1904</strain>
    </source>
</reference>
<sequence length="327" mass="37929">MPASMSKPYSLQKLPTEIRLMIYRELWTQLDSGIGGNPNTGSGSGSQDVLIDRANHQLSIITAIQNLTLSCRAIRSELVETFFTKVLPSTQFHLPNTYAPDHIRSLRQHHRPQVPRPPELSPINLINFKIFQVLRSSSLFTQHIQHICIYWDRCYCSQDRQYQIRPTWDVEPDGLLWLANLEQLKTFRVVFTDMNVSRNLRFCYACRMALLLVPRTVEVASCWTNIPDGTAEDFALAEDRETSWVHWFWSKRALAWGHQRALEEMWENGEMKYGVEEDEVPPKRVSEHQKAIEENGVLAKRKDRLGQKIDRHIGGMGVPRRMFLKSV</sequence>
<dbReference type="EMBL" id="JAUTDP010000003">
    <property type="protein sequence ID" value="KAK3401091.1"/>
    <property type="molecule type" value="Genomic_DNA"/>
</dbReference>
<protein>
    <submittedName>
        <fullName evidence="1">Uncharacterized protein</fullName>
    </submittedName>
</protein>
<keyword evidence="2" id="KW-1185">Reference proteome</keyword>
<evidence type="ECO:0000313" key="1">
    <source>
        <dbReference type="EMBL" id="KAK3401091.1"/>
    </source>
</evidence>
<reference evidence="1" key="1">
    <citation type="journal article" date="2023" name="Mol. Phylogenet. Evol.">
        <title>Genome-scale phylogeny and comparative genomics of the fungal order Sordariales.</title>
        <authorList>
            <person name="Hensen N."/>
            <person name="Bonometti L."/>
            <person name="Westerberg I."/>
            <person name="Brannstrom I.O."/>
            <person name="Guillou S."/>
            <person name="Cros-Aarteil S."/>
            <person name="Calhoun S."/>
            <person name="Haridas S."/>
            <person name="Kuo A."/>
            <person name="Mondo S."/>
            <person name="Pangilinan J."/>
            <person name="Riley R."/>
            <person name="LaButti K."/>
            <person name="Andreopoulos B."/>
            <person name="Lipzen A."/>
            <person name="Chen C."/>
            <person name="Yan M."/>
            <person name="Daum C."/>
            <person name="Ng V."/>
            <person name="Clum A."/>
            <person name="Steindorff A."/>
            <person name="Ohm R.A."/>
            <person name="Martin F."/>
            <person name="Silar P."/>
            <person name="Natvig D.O."/>
            <person name="Lalanne C."/>
            <person name="Gautier V."/>
            <person name="Ament-Velasquez S.L."/>
            <person name="Kruys A."/>
            <person name="Hutchinson M.I."/>
            <person name="Powell A.J."/>
            <person name="Barry K."/>
            <person name="Miller A.N."/>
            <person name="Grigoriev I.V."/>
            <person name="Debuchy R."/>
            <person name="Gladieux P."/>
            <person name="Hiltunen Thoren M."/>
            <person name="Johannesson H."/>
        </authorList>
    </citation>
    <scope>NUCLEOTIDE SEQUENCE</scope>
    <source>
        <strain evidence="1">FGSC 1904</strain>
    </source>
</reference>
<evidence type="ECO:0000313" key="2">
    <source>
        <dbReference type="Proteomes" id="UP001281003"/>
    </source>
</evidence>
<accession>A0AAE0UEC5</accession>
<comment type="caution">
    <text evidence="1">The sequence shown here is derived from an EMBL/GenBank/DDBJ whole genome shotgun (WGS) entry which is preliminary data.</text>
</comment>
<name>A0AAE0UEC5_SORBR</name>
<organism evidence="1 2">
    <name type="scientific">Sordaria brevicollis</name>
    <dbReference type="NCBI Taxonomy" id="83679"/>
    <lineage>
        <taxon>Eukaryota</taxon>
        <taxon>Fungi</taxon>
        <taxon>Dikarya</taxon>
        <taxon>Ascomycota</taxon>
        <taxon>Pezizomycotina</taxon>
        <taxon>Sordariomycetes</taxon>
        <taxon>Sordariomycetidae</taxon>
        <taxon>Sordariales</taxon>
        <taxon>Sordariaceae</taxon>
        <taxon>Sordaria</taxon>
    </lineage>
</organism>
<proteinExistence type="predicted"/>
<dbReference type="AlphaFoldDB" id="A0AAE0UEC5"/>